<protein>
    <submittedName>
        <fullName evidence="11">Oxidoreductase</fullName>
    </submittedName>
</protein>
<feature type="domain" description="FAD-binding FR-type" evidence="10">
    <location>
        <begin position="1"/>
        <end position="101"/>
    </location>
</feature>
<evidence type="ECO:0000256" key="4">
    <source>
        <dbReference type="ARBA" id="ARBA00022714"/>
    </source>
</evidence>
<accession>A0ABY5HIM2</accession>
<evidence type="ECO:0000313" key="12">
    <source>
        <dbReference type="Proteomes" id="UP001058461"/>
    </source>
</evidence>
<keyword evidence="3" id="KW-0288">FMN</keyword>
<proteinExistence type="predicted"/>
<evidence type="ECO:0000256" key="1">
    <source>
        <dbReference type="ARBA" id="ARBA00001917"/>
    </source>
</evidence>
<dbReference type="Pfam" id="PF00111">
    <property type="entry name" value="Fer2"/>
    <property type="match status" value="1"/>
</dbReference>
<dbReference type="CDD" id="cd06185">
    <property type="entry name" value="PDR_like"/>
    <property type="match status" value="1"/>
</dbReference>
<dbReference type="Proteomes" id="UP001058461">
    <property type="component" value="Chromosome"/>
</dbReference>
<comment type="cofactor">
    <cofactor evidence="1">
        <name>FMN</name>
        <dbReference type="ChEBI" id="CHEBI:58210"/>
    </cofactor>
</comment>
<dbReference type="PANTHER" id="PTHR47354">
    <property type="entry name" value="NADH OXIDOREDUCTASE HCR"/>
    <property type="match status" value="1"/>
</dbReference>
<evidence type="ECO:0000256" key="2">
    <source>
        <dbReference type="ARBA" id="ARBA00022630"/>
    </source>
</evidence>
<dbReference type="SUPFAM" id="SSF63380">
    <property type="entry name" value="Riboflavin synthase domain-like"/>
    <property type="match status" value="1"/>
</dbReference>
<keyword evidence="6" id="KW-0560">Oxidoreductase</keyword>
<dbReference type="SUPFAM" id="SSF54292">
    <property type="entry name" value="2Fe-2S ferredoxin-like"/>
    <property type="match status" value="1"/>
</dbReference>
<evidence type="ECO:0000256" key="7">
    <source>
        <dbReference type="ARBA" id="ARBA00023004"/>
    </source>
</evidence>
<evidence type="ECO:0000313" key="11">
    <source>
        <dbReference type="EMBL" id="UTW12223.1"/>
    </source>
</evidence>
<evidence type="ECO:0000256" key="8">
    <source>
        <dbReference type="ARBA" id="ARBA00023014"/>
    </source>
</evidence>
<keyword evidence="2" id="KW-0285">Flavoprotein</keyword>
<dbReference type="RefSeq" id="WP_255854284.1">
    <property type="nucleotide sequence ID" value="NZ_CP073347.1"/>
</dbReference>
<keyword evidence="4" id="KW-0001">2Fe-2S</keyword>
<dbReference type="InterPro" id="IPR050415">
    <property type="entry name" value="MRET"/>
</dbReference>
<dbReference type="CDD" id="cd00207">
    <property type="entry name" value="fer2"/>
    <property type="match status" value="1"/>
</dbReference>
<dbReference type="PRINTS" id="PR00409">
    <property type="entry name" value="PHDIOXRDTASE"/>
</dbReference>
<evidence type="ECO:0000256" key="5">
    <source>
        <dbReference type="ARBA" id="ARBA00022723"/>
    </source>
</evidence>
<dbReference type="Gene3D" id="2.40.30.10">
    <property type="entry name" value="Translation factors"/>
    <property type="match status" value="1"/>
</dbReference>
<evidence type="ECO:0000256" key="6">
    <source>
        <dbReference type="ARBA" id="ARBA00023002"/>
    </source>
</evidence>
<dbReference type="InterPro" id="IPR012675">
    <property type="entry name" value="Beta-grasp_dom_sf"/>
</dbReference>
<dbReference type="Gene3D" id="3.10.20.30">
    <property type="match status" value="1"/>
</dbReference>
<dbReference type="PROSITE" id="PS51384">
    <property type="entry name" value="FAD_FR"/>
    <property type="match status" value="1"/>
</dbReference>
<keyword evidence="5" id="KW-0479">Metal-binding</keyword>
<dbReference type="InterPro" id="IPR036010">
    <property type="entry name" value="2Fe-2S_ferredoxin-like_sf"/>
</dbReference>
<dbReference type="InterPro" id="IPR006058">
    <property type="entry name" value="2Fe2S_fd_BS"/>
</dbReference>
<evidence type="ECO:0000259" key="10">
    <source>
        <dbReference type="PROSITE" id="PS51384"/>
    </source>
</evidence>
<gene>
    <name evidence="11" type="ORF">KDW95_00605</name>
</gene>
<evidence type="ECO:0000259" key="9">
    <source>
        <dbReference type="PROSITE" id="PS51085"/>
    </source>
</evidence>
<dbReference type="InterPro" id="IPR017938">
    <property type="entry name" value="Riboflavin_synthase-like_b-brl"/>
</dbReference>
<reference evidence="11" key="1">
    <citation type="submission" date="2021-04" db="EMBL/GenBank/DDBJ databases">
        <title>Oceanospirillales bacteria with DddD are important DMSP degraders in coastal seawater.</title>
        <authorList>
            <person name="Liu J."/>
        </authorList>
    </citation>
    <scope>NUCLEOTIDE SEQUENCE</scope>
    <source>
        <strain evidence="11">D13-1</strain>
    </source>
</reference>
<dbReference type="InterPro" id="IPR054582">
    <property type="entry name" value="DmmA-like_N"/>
</dbReference>
<dbReference type="SUPFAM" id="SSF52343">
    <property type="entry name" value="Ferredoxin reductase-like, C-terminal NADP-linked domain"/>
    <property type="match status" value="1"/>
</dbReference>
<dbReference type="PROSITE" id="PS51085">
    <property type="entry name" value="2FE2S_FER_2"/>
    <property type="match status" value="1"/>
</dbReference>
<keyword evidence="7" id="KW-0408">Iron</keyword>
<dbReference type="PROSITE" id="PS00197">
    <property type="entry name" value="2FE2S_FER_1"/>
    <property type="match status" value="1"/>
</dbReference>
<dbReference type="InterPro" id="IPR017927">
    <property type="entry name" value="FAD-bd_FR_type"/>
</dbReference>
<dbReference type="EMBL" id="CP073347">
    <property type="protein sequence ID" value="UTW12223.1"/>
    <property type="molecule type" value="Genomic_DNA"/>
</dbReference>
<sequence length="317" mass="35077">MLDVVISQKNIEAQGIYSFELRCPEGKYLPEFSAGAHIDVQLGSNLVRQYSLCNHPDERDRYLIAVLKEPNSRGGSVAMHNGLKAGDTLKISAPRNLFSLTTQADRYILMAGGIGITPILCMAEELQQKGADFELHYCSRSPALAAFTDRIKASEFASRVQLHFDDGPATQKLNATELLQSPQAGTHLYICGPGGFIEHVLGTARLNGWPEDQLHREYFAAPATRSEQDRPFQVELASNGRIYEIPADKTVFEVLDSAGIDIPVSCEQGICGSCITRILHGEPEHRDEFMTQSEHEKNDQFTPCCSRAKSPRLVLDL</sequence>
<organism evidence="11 12">
    <name type="scientific">Marinobacterium rhizophilum</name>
    <dbReference type="NCBI Taxonomy" id="420402"/>
    <lineage>
        <taxon>Bacteria</taxon>
        <taxon>Pseudomonadati</taxon>
        <taxon>Pseudomonadota</taxon>
        <taxon>Gammaproteobacteria</taxon>
        <taxon>Oceanospirillales</taxon>
        <taxon>Oceanospirillaceae</taxon>
        <taxon>Marinobacterium</taxon>
    </lineage>
</organism>
<dbReference type="InterPro" id="IPR001041">
    <property type="entry name" value="2Fe-2S_ferredoxin-type"/>
</dbReference>
<name>A0ABY5HIM2_9GAMM</name>
<feature type="domain" description="2Fe-2S ferredoxin-type" evidence="9">
    <location>
        <begin position="232"/>
        <end position="317"/>
    </location>
</feature>
<dbReference type="InterPro" id="IPR039261">
    <property type="entry name" value="FNR_nucleotide-bd"/>
</dbReference>
<keyword evidence="8" id="KW-0411">Iron-sulfur</keyword>
<dbReference type="PANTHER" id="PTHR47354:SF1">
    <property type="entry name" value="CARNITINE MONOOXYGENASE REDUCTASE SUBUNIT"/>
    <property type="match status" value="1"/>
</dbReference>
<keyword evidence="12" id="KW-1185">Reference proteome</keyword>
<evidence type="ECO:0000256" key="3">
    <source>
        <dbReference type="ARBA" id="ARBA00022643"/>
    </source>
</evidence>
<dbReference type="Pfam" id="PF22290">
    <property type="entry name" value="DmmA-like_N"/>
    <property type="match status" value="1"/>
</dbReference>
<dbReference type="Gene3D" id="3.40.50.80">
    <property type="entry name" value="Nucleotide-binding domain of ferredoxin-NADP reductase (FNR) module"/>
    <property type="match status" value="1"/>
</dbReference>